<protein>
    <submittedName>
        <fullName evidence="1">Uncharacterized protein</fullName>
    </submittedName>
</protein>
<proteinExistence type="predicted"/>
<reference evidence="1" key="1">
    <citation type="submission" date="2020-05" db="EMBL/GenBank/DDBJ databases">
        <title>Large-scale comparative analyses of tick genomes elucidate their genetic diversity and vector capacities.</title>
        <authorList>
            <person name="Jia N."/>
            <person name="Wang J."/>
            <person name="Shi W."/>
            <person name="Du L."/>
            <person name="Sun Y."/>
            <person name="Zhan W."/>
            <person name="Jiang J."/>
            <person name="Wang Q."/>
            <person name="Zhang B."/>
            <person name="Ji P."/>
            <person name="Sakyi L.B."/>
            <person name="Cui X."/>
            <person name="Yuan T."/>
            <person name="Jiang B."/>
            <person name="Yang W."/>
            <person name="Lam T.T.-Y."/>
            <person name="Chang Q."/>
            <person name="Ding S."/>
            <person name="Wang X."/>
            <person name="Zhu J."/>
            <person name="Ruan X."/>
            <person name="Zhao L."/>
            <person name="Wei J."/>
            <person name="Que T."/>
            <person name="Du C."/>
            <person name="Cheng J."/>
            <person name="Dai P."/>
            <person name="Han X."/>
            <person name="Huang E."/>
            <person name="Gao Y."/>
            <person name="Liu J."/>
            <person name="Shao H."/>
            <person name="Ye R."/>
            <person name="Li L."/>
            <person name="Wei W."/>
            <person name="Wang X."/>
            <person name="Wang C."/>
            <person name="Yang T."/>
            <person name="Huo Q."/>
            <person name="Li W."/>
            <person name="Guo W."/>
            <person name="Chen H."/>
            <person name="Zhou L."/>
            <person name="Ni X."/>
            <person name="Tian J."/>
            <person name="Zhou Y."/>
            <person name="Sheng Y."/>
            <person name="Liu T."/>
            <person name="Pan Y."/>
            <person name="Xia L."/>
            <person name="Li J."/>
            <person name="Zhao F."/>
            <person name="Cao W."/>
        </authorList>
    </citation>
    <scope>NUCLEOTIDE SEQUENCE</scope>
    <source>
        <strain evidence="1">Dsil-2018</strain>
    </source>
</reference>
<evidence type="ECO:0000313" key="1">
    <source>
        <dbReference type="EMBL" id="KAH7980945.1"/>
    </source>
</evidence>
<evidence type="ECO:0000313" key="2">
    <source>
        <dbReference type="Proteomes" id="UP000821865"/>
    </source>
</evidence>
<dbReference type="EMBL" id="CM023470">
    <property type="protein sequence ID" value="KAH7980945.1"/>
    <property type="molecule type" value="Genomic_DNA"/>
</dbReference>
<accession>A0ACB8E355</accession>
<keyword evidence="2" id="KW-1185">Reference proteome</keyword>
<gene>
    <name evidence="1" type="ORF">HPB49_020382</name>
</gene>
<name>A0ACB8E355_DERSI</name>
<dbReference type="Proteomes" id="UP000821865">
    <property type="component" value="Chromosome 1"/>
</dbReference>
<sequence>MEAHLPSSEVLLFYPERTVRGALELRTQDVERLLPGVCLNDTLIEFGCKYIVQEVADEELCRSTHVYSPHFYTSLVGGLGASACTTPELSKAALRHARVSRWTRLVDVFENDYVVVPINVKSHWLLVIICFAGHALPHEQACHGSSGSYILLFDSLRGHVGNLEEIASHMRDYLTEEWKTKRESELTFTKLNMPLYVPLTPQQTNNTDCGVYVLLNLETFFRAAPKLGEPVQMNRRLFTIEDAVLKRAAIREIIMELHEKQRSGSDSSKC</sequence>
<organism evidence="1 2">
    <name type="scientific">Dermacentor silvarum</name>
    <name type="common">Tick</name>
    <dbReference type="NCBI Taxonomy" id="543639"/>
    <lineage>
        <taxon>Eukaryota</taxon>
        <taxon>Metazoa</taxon>
        <taxon>Ecdysozoa</taxon>
        <taxon>Arthropoda</taxon>
        <taxon>Chelicerata</taxon>
        <taxon>Arachnida</taxon>
        <taxon>Acari</taxon>
        <taxon>Parasitiformes</taxon>
        <taxon>Ixodida</taxon>
        <taxon>Ixodoidea</taxon>
        <taxon>Ixodidae</taxon>
        <taxon>Rhipicephalinae</taxon>
        <taxon>Dermacentor</taxon>
    </lineage>
</organism>
<comment type="caution">
    <text evidence="1">The sequence shown here is derived from an EMBL/GenBank/DDBJ whole genome shotgun (WGS) entry which is preliminary data.</text>
</comment>